<dbReference type="GO" id="GO:0006888">
    <property type="term" value="P:endoplasmic reticulum to Golgi vesicle-mediated transport"/>
    <property type="evidence" value="ECO:0007669"/>
    <property type="project" value="TreeGrafter"/>
</dbReference>
<dbReference type="InterPro" id="IPR013041">
    <property type="entry name" value="Clathrin_app_Ig-like_sf"/>
</dbReference>
<evidence type="ECO:0000313" key="4">
    <source>
        <dbReference type="EMBL" id="KAF5914323.1"/>
    </source>
</evidence>
<dbReference type="GO" id="GO:0005198">
    <property type="term" value="F:structural molecule activity"/>
    <property type="evidence" value="ECO:0007669"/>
    <property type="project" value="InterPro"/>
</dbReference>
<evidence type="ECO:0000259" key="3">
    <source>
        <dbReference type="Pfam" id="PF08752"/>
    </source>
</evidence>
<feature type="signal peptide" evidence="2">
    <location>
        <begin position="1"/>
        <end position="31"/>
    </location>
</feature>
<dbReference type="GO" id="GO:0005793">
    <property type="term" value="C:endoplasmic reticulum-Golgi intermediate compartment"/>
    <property type="evidence" value="ECO:0007669"/>
    <property type="project" value="TreeGrafter"/>
</dbReference>
<dbReference type="GO" id="GO:0009306">
    <property type="term" value="P:protein secretion"/>
    <property type="evidence" value="ECO:0007669"/>
    <property type="project" value="TreeGrafter"/>
</dbReference>
<dbReference type="InterPro" id="IPR009028">
    <property type="entry name" value="Coatomer/calthrin_app_sub_C"/>
</dbReference>
<reference evidence="4 5" key="1">
    <citation type="journal article" date="2020" name="Mol. Biol. Evol.">
        <title>Interspecific Gene Flow and the Evolution of Specialization in Black and White Rhinoceros.</title>
        <authorList>
            <person name="Moodley Y."/>
            <person name="Westbury M.V."/>
            <person name="Russo I.M."/>
            <person name="Gopalakrishnan S."/>
            <person name="Rakotoarivelo A."/>
            <person name="Olsen R.A."/>
            <person name="Prost S."/>
            <person name="Tunstall T."/>
            <person name="Ryder O.A."/>
            <person name="Dalen L."/>
            <person name="Bruford M.W."/>
        </authorList>
    </citation>
    <scope>NUCLEOTIDE SEQUENCE [LARGE SCALE GENOMIC DNA]</scope>
    <source>
        <strain evidence="4">SBR-YM</strain>
        <tissue evidence="4">Skin</tissue>
    </source>
</reference>
<feature type="chain" id="PRO_5029689440" description="Coatomer gamma subunit appendage Ig-like subdomain domain-containing protein" evidence="2">
    <location>
        <begin position="32"/>
        <end position="216"/>
    </location>
</feature>
<comment type="caution">
    <text evidence="4">The sequence shown here is derived from an EMBL/GenBank/DDBJ whole genome shotgun (WGS) entry which is preliminary data.</text>
</comment>
<dbReference type="GO" id="GO:0000139">
    <property type="term" value="C:Golgi membrane"/>
    <property type="evidence" value="ECO:0007669"/>
    <property type="project" value="TreeGrafter"/>
</dbReference>
<proteinExistence type="predicted"/>
<dbReference type="Pfam" id="PF08752">
    <property type="entry name" value="COP-gamma_platf"/>
    <property type="match status" value="1"/>
</dbReference>
<dbReference type="EMBL" id="JACDTQ010003345">
    <property type="protein sequence ID" value="KAF5914323.1"/>
    <property type="molecule type" value="Genomic_DNA"/>
</dbReference>
<dbReference type="InterPro" id="IPR017106">
    <property type="entry name" value="Coatomer_gsu"/>
</dbReference>
<dbReference type="InterPro" id="IPR037067">
    <property type="entry name" value="Coatomer_gsu_app_sf"/>
</dbReference>
<feature type="domain" description="Coatomer gamma subunit appendage Ig-like subdomain" evidence="3">
    <location>
        <begin position="58"/>
        <end position="112"/>
    </location>
</feature>
<dbReference type="SUPFAM" id="SSF55711">
    <property type="entry name" value="Subdomain of clathrin and coatomer appendage domain"/>
    <property type="match status" value="1"/>
</dbReference>
<dbReference type="InterPro" id="IPR012295">
    <property type="entry name" value="TBP_dom_sf"/>
</dbReference>
<dbReference type="GO" id="GO:0006886">
    <property type="term" value="P:intracellular protein transport"/>
    <property type="evidence" value="ECO:0007669"/>
    <property type="project" value="InterPro"/>
</dbReference>
<protein>
    <recommendedName>
        <fullName evidence="3">Coatomer gamma subunit appendage Ig-like subdomain domain-containing protein</fullName>
    </recommendedName>
</protein>
<organism evidence="4 5">
    <name type="scientific">Diceros bicornis minor</name>
    <name type="common">South-central black rhinoceros</name>
    <dbReference type="NCBI Taxonomy" id="77932"/>
    <lineage>
        <taxon>Eukaryota</taxon>
        <taxon>Metazoa</taxon>
        <taxon>Chordata</taxon>
        <taxon>Craniata</taxon>
        <taxon>Vertebrata</taxon>
        <taxon>Euteleostomi</taxon>
        <taxon>Mammalia</taxon>
        <taxon>Eutheria</taxon>
        <taxon>Laurasiatheria</taxon>
        <taxon>Perissodactyla</taxon>
        <taxon>Rhinocerotidae</taxon>
        <taxon>Diceros</taxon>
    </lineage>
</organism>
<dbReference type="PANTHER" id="PTHR10261">
    <property type="entry name" value="COATOMER SUBUNIT GAMMA"/>
    <property type="match status" value="1"/>
</dbReference>
<dbReference type="AlphaFoldDB" id="A0A7J7EF45"/>
<keyword evidence="5" id="KW-1185">Reference proteome</keyword>
<dbReference type="PANTHER" id="PTHR10261:SF3">
    <property type="entry name" value="COATOMER SUBUNIT GAMMA-1"/>
    <property type="match status" value="1"/>
</dbReference>
<comment type="subcellular location">
    <subcellularLocation>
        <location evidence="1">Endomembrane system</location>
        <topology evidence="1">Peripheral membrane protein</topology>
    </subcellularLocation>
</comment>
<dbReference type="SUPFAM" id="SSF49348">
    <property type="entry name" value="Clathrin adaptor appendage domain"/>
    <property type="match status" value="1"/>
</dbReference>
<evidence type="ECO:0000256" key="1">
    <source>
        <dbReference type="ARBA" id="ARBA00004184"/>
    </source>
</evidence>
<dbReference type="Gene3D" id="2.60.40.1480">
    <property type="entry name" value="Coatomer, gamma subunit, appendage domain"/>
    <property type="match status" value="1"/>
</dbReference>
<evidence type="ECO:0000256" key="2">
    <source>
        <dbReference type="SAM" id="SignalP"/>
    </source>
</evidence>
<accession>A0A7J7EF45</accession>
<name>A0A7J7EF45_DICBM</name>
<keyword evidence="2" id="KW-0732">Signal</keyword>
<dbReference type="GO" id="GO:0030126">
    <property type="term" value="C:COPI vesicle coat"/>
    <property type="evidence" value="ECO:0007669"/>
    <property type="project" value="InterPro"/>
</dbReference>
<dbReference type="InterPro" id="IPR013040">
    <property type="entry name" value="Coatomer_gsu_app_Ig-like_dom"/>
</dbReference>
<sequence>MTGSVTSWYVSCTLDLWPLWLLSITKEPGQGHWDGSQFGPQAGLGPRAVSKQPLSSLVQFDYTNTLNDQTLENVTVQMEPTEAYEVLCYVPARSLPYNQPRACYILVALPKEDPTAGDLSRHHPGLVGALGIRMSPSELGWGMGSGGGTKGDKIYGLMILGFLWTEAVGNILKFLGTHPCEKSDNVPDNKNTHTLLLCFYVCLLLELETDVFGVVI</sequence>
<evidence type="ECO:0000313" key="5">
    <source>
        <dbReference type="Proteomes" id="UP000551758"/>
    </source>
</evidence>
<dbReference type="GO" id="GO:0006891">
    <property type="term" value="P:intra-Golgi vesicle-mediated transport"/>
    <property type="evidence" value="ECO:0007669"/>
    <property type="project" value="TreeGrafter"/>
</dbReference>
<dbReference type="GO" id="GO:0005783">
    <property type="term" value="C:endoplasmic reticulum"/>
    <property type="evidence" value="ECO:0007669"/>
    <property type="project" value="TreeGrafter"/>
</dbReference>
<dbReference type="GO" id="GO:0072384">
    <property type="term" value="P:organelle transport along microtubule"/>
    <property type="evidence" value="ECO:0007669"/>
    <property type="project" value="TreeGrafter"/>
</dbReference>
<gene>
    <name evidence="4" type="ORF">HPG69_006782</name>
</gene>
<dbReference type="Proteomes" id="UP000551758">
    <property type="component" value="Unassembled WGS sequence"/>
</dbReference>
<dbReference type="Gene3D" id="3.30.310.10">
    <property type="entry name" value="TATA-Binding Protein"/>
    <property type="match status" value="1"/>
</dbReference>